<organism evidence="2 3">
    <name type="scientific">Variovorax defluvii</name>
    <dbReference type="NCBI Taxonomy" id="913761"/>
    <lineage>
        <taxon>Bacteria</taxon>
        <taxon>Pseudomonadati</taxon>
        <taxon>Pseudomonadota</taxon>
        <taxon>Betaproteobacteria</taxon>
        <taxon>Burkholderiales</taxon>
        <taxon>Comamonadaceae</taxon>
        <taxon>Variovorax</taxon>
    </lineage>
</organism>
<sequence>MTMSTRTHSRPRHRNRGFTLVELMVAIVLSLFLMIGLISLLVSTVNSRSELDKTGRQIENGRYALQLLAEDIQMAGFVGASSSTAFSAVAPVPCPANVAALGYHAMTAPGTSTVPLPVYGLSSTPACITNVMTGTAMLVVTRVSTNAVNLASAAASEAYLQVSTCATDTLPFAVASGGASSSYPLMQKNCLSSNPAPLRKVVQRVYFVSTCNDCGNDDIPTLKMAEYIGGGIKITPLVEGIENLQIDYGIDIDGNGSPDCYTSNPDSPPAAQIAPAVCPQTTPPYDWTVALTNWANVMAVRLHVLARNTAGSGGWTDARTYAMGLATPTAGPFNDNIKRHVYSTVARLYNSAGQRETP</sequence>
<gene>
    <name evidence="2" type="ORF">GCM10023165_52520</name>
</gene>
<accession>A0ABP8IFR0</accession>
<keyword evidence="1" id="KW-0812">Transmembrane</keyword>
<feature type="transmembrane region" description="Helical" evidence="1">
    <location>
        <begin position="20"/>
        <end position="42"/>
    </location>
</feature>
<dbReference type="RefSeq" id="WP_345541709.1">
    <property type="nucleotide sequence ID" value="NZ_BAABGJ010000081.1"/>
</dbReference>
<keyword evidence="3" id="KW-1185">Reference proteome</keyword>
<comment type="caution">
    <text evidence="2">The sequence shown here is derived from an EMBL/GenBank/DDBJ whole genome shotgun (WGS) entry which is preliminary data.</text>
</comment>
<keyword evidence="1" id="KW-0472">Membrane</keyword>
<dbReference type="InterPro" id="IPR032092">
    <property type="entry name" value="PilW"/>
</dbReference>
<name>A0ABP8IFR0_9BURK</name>
<dbReference type="Pfam" id="PF16074">
    <property type="entry name" value="PilW"/>
    <property type="match status" value="1"/>
</dbReference>
<evidence type="ECO:0000256" key="1">
    <source>
        <dbReference type="SAM" id="Phobius"/>
    </source>
</evidence>
<dbReference type="NCBIfam" id="TIGR02532">
    <property type="entry name" value="IV_pilin_GFxxxE"/>
    <property type="match status" value="1"/>
</dbReference>
<reference evidence="3" key="1">
    <citation type="journal article" date="2019" name="Int. J. Syst. Evol. Microbiol.">
        <title>The Global Catalogue of Microorganisms (GCM) 10K type strain sequencing project: providing services to taxonomists for standard genome sequencing and annotation.</title>
        <authorList>
            <consortium name="The Broad Institute Genomics Platform"/>
            <consortium name="The Broad Institute Genome Sequencing Center for Infectious Disease"/>
            <person name="Wu L."/>
            <person name="Ma J."/>
        </authorList>
    </citation>
    <scope>NUCLEOTIDE SEQUENCE [LARGE SCALE GENOMIC DNA]</scope>
    <source>
        <strain evidence="3">JCM 17804</strain>
    </source>
</reference>
<evidence type="ECO:0000313" key="2">
    <source>
        <dbReference type="EMBL" id="GAA4358004.1"/>
    </source>
</evidence>
<dbReference type="InterPro" id="IPR012902">
    <property type="entry name" value="N_methyl_site"/>
</dbReference>
<protein>
    <recommendedName>
        <fullName evidence="4">Type IV pilus assembly protein PilW</fullName>
    </recommendedName>
</protein>
<dbReference type="EMBL" id="BAABGJ010000081">
    <property type="protein sequence ID" value="GAA4358004.1"/>
    <property type="molecule type" value="Genomic_DNA"/>
</dbReference>
<proteinExistence type="predicted"/>
<keyword evidence="1" id="KW-1133">Transmembrane helix</keyword>
<dbReference type="PROSITE" id="PS00409">
    <property type="entry name" value="PROKAR_NTER_METHYL"/>
    <property type="match status" value="1"/>
</dbReference>
<dbReference type="Pfam" id="PF07963">
    <property type="entry name" value="N_methyl"/>
    <property type="match status" value="1"/>
</dbReference>
<evidence type="ECO:0008006" key="4">
    <source>
        <dbReference type="Google" id="ProtNLM"/>
    </source>
</evidence>
<evidence type="ECO:0000313" key="3">
    <source>
        <dbReference type="Proteomes" id="UP001500975"/>
    </source>
</evidence>
<dbReference type="Proteomes" id="UP001500975">
    <property type="component" value="Unassembled WGS sequence"/>
</dbReference>